<gene>
    <name evidence="2" type="ORF">A3J43_02170</name>
</gene>
<name>A0A1F7UKA1_9BACT</name>
<proteinExistence type="predicted"/>
<dbReference type="STRING" id="1802397.A3J43_02170"/>
<feature type="transmembrane region" description="Helical" evidence="1">
    <location>
        <begin position="6"/>
        <end position="24"/>
    </location>
</feature>
<sequence length="104" mass="11230">MVKQATALYALVSSFAILIIGAYFTRAPESHPAMAWWTQRPPKAFGAGFRAPRKPEWADATGVSPWSASPFSLPNHSEGGYLCLHACSHGRRPGSGIIGKTDIF</sequence>
<evidence type="ECO:0000313" key="2">
    <source>
        <dbReference type="EMBL" id="OGL78710.1"/>
    </source>
</evidence>
<dbReference type="Proteomes" id="UP000176604">
    <property type="component" value="Unassembled WGS sequence"/>
</dbReference>
<keyword evidence="1" id="KW-0472">Membrane</keyword>
<dbReference type="EMBL" id="MGEF01000025">
    <property type="protein sequence ID" value="OGL78710.1"/>
    <property type="molecule type" value="Genomic_DNA"/>
</dbReference>
<evidence type="ECO:0000313" key="3">
    <source>
        <dbReference type="Proteomes" id="UP000176604"/>
    </source>
</evidence>
<comment type="caution">
    <text evidence="2">The sequence shown here is derived from an EMBL/GenBank/DDBJ whole genome shotgun (WGS) entry which is preliminary data.</text>
</comment>
<organism evidence="2 3">
    <name type="scientific">Candidatus Uhrbacteria bacterium RIFCSPHIGHO2_12_FULL_54_23</name>
    <dbReference type="NCBI Taxonomy" id="1802397"/>
    <lineage>
        <taxon>Bacteria</taxon>
        <taxon>Candidatus Uhriibacteriota</taxon>
    </lineage>
</organism>
<keyword evidence="1" id="KW-0812">Transmembrane</keyword>
<accession>A0A1F7UKA1</accession>
<dbReference type="AlphaFoldDB" id="A0A1F7UKA1"/>
<evidence type="ECO:0000256" key="1">
    <source>
        <dbReference type="SAM" id="Phobius"/>
    </source>
</evidence>
<keyword evidence="1" id="KW-1133">Transmembrane helix</keyword>
<reference evidence="2 3" key="1">
    <citation type="journal article" date="2016" name="Nat. Commun.">
        <title>Thousands of microbial genomes shed light on interconnected biogeochemical processes in an aquifer system.</title>
        <authorList>
            <person name="Anantharaman K."/>
            <person name="Brown C.T."/>
            <person name="Hug L.A."/>
            <person name="Sharon I."/>
            <person name="Castelle C.J."/>
            <person name="Probst A.J."/>
            <person name="Thomas B.C."/>
            <person name="Singh A."/>
            <person name="Wilkins M.J."/>
            <person name="Karaoz U."/>
            <person name="Brodie E.L."/>
            <person name="Williams K.H."/>
            <person name="Hubbard S.S."/>
            <person name="Banfield J.F."/>
        </authorList>
    </citation>
    <scope>NUCLEOTIDE SEQUENCE [LARGE SCALE GENOMIC DNA]</scope>
</reference>
<protein>
    <submittedName>
        <fullName evidence="2">Uncharacterized protein</fullName>
    </submittedName>
</protein>